<comment type="caution">
    <text evidence="6">The sequence shown here is derived from an EMBL/GenBank/DDBJ whole genome shotgun (WGS) entry which is preliminary data.</text>
</comment>
<dbReference type="eggNOG" id="COG0515">
    <property type="taxonomic scope" value="Bacteria"/>
</dbReference>
<name>S9P4K9_CYSF2</name>
<dbReference type="InterPro" id="IPR000719">
    <property type="entry name" value="Prot_kinase_dom"/>
</dbReference>
<reference evidence="6" key="1">
    <citation type="submission" date="2013-05" db="EMBL/GenBank/DDBJ databases">
        <title>Genome assembly of Cystobacter fuscus DSM 2262.</title>
        <authorList>
            <person name="Sharma G."/>
            <person name="Khatri I."/>
            <person name="Kaur C."/>
            <person name="Mayilraj S."/>
            <person name="Subramanian S."/>
        </authorList>
    </citation>
    <scope>NUCLEOTIDE SEQUENCE [LARGE SCALE GENOMIC DNA]</scope>
    <source>
        <strain evidence="6">DSM 2262</strain>
    </source>
</reference>
<dbReference type="AlphaFoldDB" id="S9P4K9"/>
<evidence type="ECO:0000259" key="5">
    <source>
        <dbReference type="PROSITE" id="PS50011"/>
    </source>
</evidence>
<dbReference type="Pfam" id="PF00069">
    <property type="entry name" value="Pkinase"/>
    <property type="match status" value="1"/>
</dbReference>
<dbReference type="GO" id="GO:0005524">
    <property type="term" value="F:ATP binding"/>
    <property type="evidence" value="ECO:0007669"/>
    <property type="project" value="UniProtKB-KW"/>
</dbReference>
<evidence type="ECO:0000256" key="1">
    <source>
        <dbReference type="ARBA" id="ARBA00022679"/>
    </source>
</evidence>
<dbReference type="Gene3D" id="1.10.510.10">
    <property type="entry name" value="Transferase(Phosphotransferase) domain 1"/>
    <property type="match status" value="1"/>
</dbReference>
<dbReference type="Gene3D" id="3.30.200.20">
    <property type="entry name" value="Phosphorylase Kinase, domain 1"/>
    <property type="match status" value="1"/>
</dbReference>
<dbReference type="RefSeq" id="WP_002630435.1">
    <property type="nucleotide sequence ID" value="NZ_ANAH02000064.1"/>
</dbReference>
<dbReference type="PANTHER" id="PTHR43289:SF6">
    <property type="entry name" value="SERINE_THREONINE-PROTEIN KINASE NEKL-3"/>
    <property type="match status" value="1"/>
</dbReference>
<keyword evidence="3 6" id="KW-0418">Kinase</keyword>
<proteinExistence type="predicted"/>
<evidence type="ECO:0000256" key="4">
    <source>
        <dbReference type="ARBA" id="ARBA00022840"/>
    </source>
</evidence>
<organism evidence="6 7">
    <name type="scientific">Cystobacter fuscus (strain ATCC 25194 / DSM 2262 / NBRC 100088 / M29)</name>
    <dbReference type="NCBI Taxonomy" id="1242864"/>
    <lineage>
        <taxon>Bacteria</taxon>
        <taxon>Pseudomonadati</taxon>
        <taxon>Myxococcota</taxon>
        <taxon>Myxococcia</taxon>
        <taxon>Myxococcales</taxon>
        <taxon>Cystobacterineae</taxon>
        <taxon>Archangiaceae</taxon>
        <taxon>Cystobacter</taxon>
    </lineage>
</organism>
<gene>
    <name evidence="6" type="ORF">D187_006891</name>
</gene>
<dbReference type="PROSITE" id="PS50011">
    <property type="entry name" value="PROTEIN_KINASE_DOM"/>
    <property type="match status" value="1"/>
</dbReference>
<keyword evidence="4" id="KW-0067">ATP-binding</keyword>
<keyword evidence="2" id="KW-0547">Nucleotide-binding</keyword>
<accession>S9P4K9</accession>
<dbReference type="SMART" id="SM00220">
    <property type="entry name" value="S_TKc"/>
    <property type="match status" value="1"/>
</dbReference>
<keyword evidence="7" id="KW-1185">Reference proteome</keyword>
<dbReference type="GO" id="GO:0004674">
    <property type="term" value="F:protein serine/threonine kinase activity"/>
    <property type="evidence" value="ECO:0007669"/>
    <property type="project" value="UniProtKB-KW"/>
</dbReference>
<feature type="domain" description="Protein kinase" evidence="5">
    <location>
        <begin position="1"/>
        <end position="336"/>
    </location>
</feature>
<evidence type="ECO:0000313" key="7">
    <source>
        <dbReference type="Proteomes" id="UP000011682"/>
    </source>
</evidence>
<dbReference type="PANTHER" id="PTHR43289">
    <property type="entry name" value="MITOGEN-ACTIVATED PROTEIN KINASE KINASE KINASE 20-RELATED"/>
    <property type="match status" value="1"/>
</dbReference>
<protein>
    <submittedName>
        <fullName evidence="6">Serine/threonine protein kinase</fullName>
    </submittedName>
</protein>
<dbReference type="EMBL" id="ANAH02000064">
    <property type="protein sequence ID" value="EPX57137.1"/>
    <property type="molecule type" value="Genomic_DNA"/>
</dbReference>
<keyword evidence="1" id="KW-0808">Transferase</keyword>
<evidence type="ECO:0000256" key="3">
    <source>
        <dbReference type="ARBA" id="ARBA00022777"/>
    </source>
</evidence>
<keyword evidence="6" id="KW-0723">Serine/threonine-protein kinase</keyword>
<dbReference type="SUPFAM" id="SSF56112">
    <property type="entry name" value="Protein kinase-like (PK-like)"/>
    <property type="match status" value="1"/>
</dbReference>
<dbReference type="Proteomes" id="UP000011682">
    <property type="component" value="Unassembled WGS sequence"/>
</dbReference>
<evidence type="ECO:0000313" key="6">
    <source>
        <dbReference type="EMBL" id="EPX57137.1"/>
    </source>
</evidence>
<evidence type="ECO:0000256" key="2">
    <source>
        <dbReference type="ARBA" id="ARBA00022741"/>
    </source>
</evidence>
<dbReference type="InterPro" id="IPR011009">
    <property type="entry name" value="Kinase-like_dom_sf"/>
</dbReference>
<sequence>MSQPSDSGGSPSQLTFESGGYLYSIQRPLVSHPDYDTLLLSSRQLAKGGPFKLVVLKPVLLEHGREARTRAMEEVRLSKSLRHRNIAPVLGSAVHHEVAYVVMDMGHGRFLLSLMDAAVSVNRKLTHDFAAYVAAEVADALDCAHRAVDEEGRPLHLVHRAVGPMRIRVGDDGRIQLTNFGAAYSELLGRIRTPPDLLRGDPAYIAPEILLGFCKPEASQTDPLTPRKLDGRADVFSLGLVLLEMLLARYPLDPPDTLWLDVERRFPPEVRGERSSLLPLETLANRVLHFGPEEVQRAAEELPAPLQRILSKALRPHPDERYQTAGQMRDELRAFLGRPEQRKPFGAKEAKAEANALFHQASDLERLGAYPIVERGVLPLPPDMTLEGSDEFDD</sequence>